<evidence type="ECO:0000259" key="5">
    <source>
        <dbReference type="PROSITE" id="PS50977"/>
    </source>
</evidence>
<reference evidence="6 7" key="1">
    <citation type="submission" date="2024-02" db="EMBL/GenBank/DDBJ databases">
        <title>A new putative Pannonibacter species isolated from two cases of bloodstream infections in paediatric patients.</title>
        <authorList>
            <person name="Castellana S."/>
            <person name="De Laurentiis V."/>
            <person name="Grassi M."/>
            <person name="De Leonardis F."/>
            <person name="Mosca A."/>
            <person name="De Carlo C."/>
            <person name="Sparapano E."/>
            <person name="Ronga L."/>
            <person name="Santacroce L."/>
            <person name="Chironna M."/>
            <person name="De Robertis A."/>
            <person name="Bianco A."/>
            <person name="Del Sambro L."/>
            <person name="Capozzi L."/>
            <person name="Parisi A."/>
        </authorList>
    </citation>
    <scope>NUCLEOTIDE SEQUENCE [LARGE SCALE GENOMIC DNA]</scope>
    <source>
        <strain evidence="6 7">Pt2</strain>
    </source>
</reference>
<dbReference type="PANTHER" id="PTHR30055:SF234">
    <property type="entry name" value="HTH-TYPE TRANSCRIPTIONAL REGULATOR BETI"/>
    <property type="match status" value="1"/>
</dbReference>
<accession>A0ABU7ZR35</accession>
<dbReference type="InterPro" id="IPR036271">
    <property type="entry name" value="Tet_transcr_reg_TetR-rel_C_sf"/>
</dbReference>
<dbReference type="RefSeq" id="WP_334251990.1">
    <property type="nucleotide sequence ID" value="NZ_JBAKBE010000008.1"/>
</dbReference>
<evidence type="ECO:0000256" key="1">
    <source>
        <dbReference type="ARBA" id="ARBA00023015"/>
    </source>
</evidence>
<evidence type="ECO:0000256" key="4">
    <source>
        <dbReference type="PROSITE-ProRule" id="PRU00335"/>
    </source>
</evidence>
<evidence type="ECO:0000313" key="6">
    <source>
        <dbReference type="EMBL" id="MEH0097518.1"/>
    </source>
</evidence>
<keyword evidence="1" id="KW-0805">Transcription regulation</keyword>
<dbReference type="PROSITE" id="PS01081">
    <property type="entry name" value="HTH_TETR_1"/>
    <property type="match status" value="1"/>
</dbReference>
<dbReference type="Proteomes" id="UP001380822">
    <property type="component" value="Unassembled WGS sequence"/>
</dbReference>
<keyword evidence="2 4" id="KW-0238">DNA-binding</keyword>
<dbReference type="Gene3D" id="1.10.357.10">
    <property type="entry name" value="Tetracycline Repressor, domain 2"/>
    <property type="match status" value="1"/>
</dbReference>
<organism evidence="6 7">
    <name type="scientific">Pannonibacter anstelovis</name>
    <dbReference type="NCBI Taxonomy" id="3121537"/>
    <lineage>
        <taxon>Bacteria</taxon>
        <taxon>Pseudomonadati</taxon>
        <taxon>Pseudomonadota</taxon>
        <taxon>Alphaproteobacteria</taxon>
        <taxon>Hyphomicrobiales</taxon>
        <taxon>Stappiaceae</taxon>
        <taxon>Pannonibacter</taxon>
    </lineage>
</organism>
<comment type="caution">
    <text evidence="6">The sequence shown here is derived from an EMBL/GenBank/DDBJ whole genome shotgun (WGS) entry which is preliminary data.</text>
</comment>
<evidence type="ECO:0000256" key="3">
    <source>
        <dbReference type="ARBA" id="ARBA00023163"/>
    </source>
</evidence>
<keyword evidence="7" id="KW-1185">Reference proteome</keyword>
<dbReference type="InterPro" id="IPR001647">
    <property type="entry name" value="HTH_TetR"/>
</dbReference>
<feature type="DNA-binding region" description="H-T-H motif" evidence="4">
    <location>
        <begin position="33"/>
        <end position="52"/>
    </location>
</feature>
<sequence>MAGRRQQRTVETHRRILEAAQELVAEQSFEATSVEAIAMRAGVAKATVFAHFDGKTSLLIALHLSQLEALATDLRQTVDALAADPQRNDACKEILALLSPWLALYREDPDFARLLLIQSTLKDGPHTRQFIEACSGMEAEIRRALSVLAERGALRPGAEVTVLTQGVMAFYYHVIVGFNLCHITDEIQQTELMQGLLARLL</sequence>
<proteinExistence type="predicted"/>
<evidence type="ECO:0000313" key="7">
    <source>
        <dbReference type="Proteomes" id="UP001380822"/>
    </source>
</evidence>
<dbReference type="InterPro" id="IPR023772">
    <property type="entry name" value="DNA-bd_HTH_TetR-type_CS"/>
</dbReference>
<dbReference type="InterPro" id="IPR009057">
    <property type="entry name" value="Homeodomain-like_sf"/>
</dbReference>
<gene>
    <name evidence="6" type="ORF">V6L76_14750</name>
</gene>
<dbReference type="EMBL" id="JBAKBE010000008">
    <property type="protein sequence ID" value="MEH0097518.1"/>
    <property type="molecule type" value="Genomic_DNA"/>
</dbReference>
<dbReference type="Pfam" id="PF00440">
    <property type="entry name" value="TetR_N"/>
    <property type="match status" value="1"/>
</dbReference>
<keyword evidence="3" id="KW-0804">Transcription</keyword>
<dbReference type="InterPro" id="IPR050109">
    <property type="entry name" value="HTH-type_TetR-like_transc_reg"/>
</dbReference>
<dbReference type="PRINTS" id="PR00455">
    <property type="entry name" value="HTHTETR"/>
</dbReference>
<protein>
    <submittedName>
        <fullName evidence="6">Helix-turn-helix domain-containing protein</fullName>
    </submittedName>
</protein>
<evidence type="ECO:0000256" key="2">
    <source>
        <dbReference type="ARBA" id="ARBA00023125"/>
    </source>
</evidence>
<name>A0ABU7ZR35_9HYPH</name>
<dbReference type="PROSITE" id="PS50977">
    <property type="entry name" value="HTH_TETR_2"/>
    <property type="match status" value="1"/>
</dbReference>
<feature type="domain" description="HTH tetR-type" evidence="5">
    <location>
        <begin position="10"/>
        <end position="70"/>
    </location>
</feature>
<dbReference type="SUPFAM" id="SSF46689">
    <property type="entry name" value="Homeodomain-like"/>
    <property type="match status" value="1"/>
</dbReference>
<dbReference type="SUPFAM" id="SSF48498">
    <property type="entry name" value="Tetracyclin repressor-like, C-terminal domain"/>
    <property type="match status" value="1"/>
</dbReference>
<dbReference type="PANTHER" id="PTHR30055">
    <property type="entry name" value="HTH-TYPE TRANSCRIPTIONAL REGULATOR RUTR"/>
    <property type="match status" value="1"/>
</dbReference>